<evidence type="ECO:0000256" key="3">
    <source>
        <dbReference type="ARBA" id="ARBA00022529"/>
    </source>
</evidence>
<evidence type="ECO:0000313" key="9">
    <source>
        <dbReference type="EMBL" id="KAF4008495.1"/>
    </source>
</evidence>
<dbReference type="AlphaFoldDB" id="A0A833VSX2"/>
<gene>
    <name evidence="9" type="ORF">G4228_020243</name>
</gene>
<dbReference type="GO" id="GO:0060326">
    <property type="term" value="P:cell chemotaxis"/>
    <property type="evidence" value="ECO:0007669"/>
    <property type="project" value="TreeGrafter"/>
</dbReference>
<evidence type="ECO:0000313" key="10">
    <source>
        <dbReference type="Proteomes" id="UP000631465"/>
    </source>
</evidence>
<evidence type="ECO:0000256" key="1">
    <source>
        <dbReference type="ARBA" id="ARBA00004613"/>
    </source>
</evidence>
<keyword evidence="10" id="KW-1185">Reference proteome</keyword>
<dbReference type="SUPFAM" id="SSF57392">
    <property type="entry name" value="Defensin-like"/>
    <property type="match status" value="1"/>
</dbReference>
<organism evidence="9 10">
    <name type="scientific">Cervus hanglu yarkandensis</name>
    <name type="common">Yarkand deer</name>
    <dbReference type="NCBI Taxonomy" id="84702"/>
    <lineage>
        <taxon>Eukaryota</taxon>
        <taxon>Metazoa</taxon>
        <taxon>Chordata</taxon>
        <taxon>Craniata</taxon>
        <taxon>Vertebrata</taxon>
        <taxon>Euteleostomi</taxon>
        <taxon>Mammalia</taxon>
        <taxon>Eutheria</taxon>
        <taxon>Laurasiatheria</taxon>
        <taxon>Artiodactyla</taxon>
        <taxon>Ruminantia</taxon>
        <taxon>Pecora</taxon>
        <taxon>Cervidae</taxon>
        <taxon>Cervinae</taxon>
        <taxon>Cervus</taxon>
    </lineage>
</organism>
<dbReference type="Proteomes" id="UP000631465">
    <property type="component" value="Unassembled WGS sequence"/>
</dbReference>
<dbReference type="GO" id="GO:0042056">
    <property type="term" value="F:chemoattractant activity"/>
    <property type="evidence" value="ECO:0007669"/>
    <property type="project" value="TreeGrafter"/>
</dbReference>
<protein>
    <recommendedName>
        <fullName evidence="8">Beta/alpha-defensin C-terminal domain-containing protein</fullName>
    </recommendedName>
</protein>
<dbReference type="EMBL" id="WMHW01001870">
    <property type="protein sequence ID" value="KAF4008495.1"/>
    <property type="molecule type" value="Genomic_DNA"/>
</dbReference>
<dbReference type="PANTHER" id="PTHR20515">
    <property type="entry name" value="BETA-DEFENSIN"/>
    <property type="match status" value="1"/>
</dbReference>
<accession>A0A833VSX2</accession>
<evidence type="ECO:0000256" key="7">
    <source>
        <dbReference type="SAM" id="SignalP"/>
    </source>
</evidence>
<proteinExistence type="predicted"/>
<dbReference type="InterPro" id="IPR006080">
    <property type="entry name" value="Beta/alpha-defensin_C"/>
</dbReference>
<keyword evidence="4" id="KW-0211">Defensin</keyword>
<name>A0A833VSX2_9CERV</name>
<dbReference type="GO" id="GO:0042742">
    <property type="term" value="P:defense response to bacterium"/>
    <property type="evidence" value="ECO:0007669"/>
    <property type="project" value="UniProtKB-KW"/>
</dbReference>
<reference evidence="9 10" key="1">
    <citation type="submission" date="2019-10" db="EMBL/GenBank/DDBJ databases">
        <title>Chromosome-level genome assembly of Tarim red deer.</title>
        <authorList>
            <person name="Ba H."/>
        </authorList>
    </citation>
    <scope>NUCLEOTIDE SEQUENCE [LARGE SCALE GENOMIC DNA]</scope>
    <source>
        <strain evidence="9">CEY-2017</strain>
        <tissue evidence="9">Blood</tissue>
    </source>
</reference>
<evidence type="ECO:0000256" key="6">
    <source>
        <dbReference type="ARBA" id="ARBA00023157"/>
    </source>
</evidence>
<feature type="chain" id="PRO_5032665587" description="Beta/alpha-defensin C-terminal domain-containing protein" evidence="7">
    <location>
        <begin position="23"/>
        <end position="62"/>
    </location>
</feature>
<keyword evidence="2" id="KW-0964">Secreted</keyword>
<dbReference type="Gene3D" id="3.10.360.10">
    <property type="entry name" value="Antimicrobial Peptide, Beta-defensin 2, Chain A"/>
    <property type="match status" value="1"/>
</dbReference>
<evidence type="ECO:0000256" key="5">
    <source>
        <dbReference type="ARBA" id="ARBA00023022"/>
    </source>
</evidence>
<keyword evidence="7" id="KW-0732">Signal</keyword>
<dbReference type="InterPro" id="IPR001855">
    <property type="entry name" value="Defensin_beta-like"/>
</dbReference>
<keyword evidence="3" id="KW-0929">Antimicrobial</keyword>
<comment type="subcellular location">
    <subcellularLocation>
        <location evidence="1">Secreted</location>
    </subcellularLocation>
</comment>
<dbReference type="Pfam" id="PF00711">
    <property type="entry name" value="Defensin_beta"/>
    <property type="match status" value="1"/>
</dbReference>
<dbReference type="GO" id="GO:0005615">
    <property type="term" value="C:extracellular space"/>
    <property type="evidence" value="ECO:0007669"/>
    <property type="project" value="TreeGrafter"/>
</dbReference>
<evidence type="ECO:0000259" key="8">
    <source>
        <dbReference type="SMART" id="SM00048"/>
    </source>
</evidence>
<evidence type="ECO:0000256" key="4">
    <source>
        <dbReference type="ARBA" id="ARBA00022940"/>
    </source>
</evidence>
<feature type="signal peptide" evidence="7">
    <location>
        <begin position="1"/>
        <end position="22"/>
    </location>
</feature>
<dbReference type="FunFam" id="3.10.360.10:FF:000001">
    <property type="entry name" value="Beta-defensin 1"/>
    <property type="match status" value="1"/>
</dbReference>
<keyword evidence="5" id="KW-0044">Antibiotic</keyword>
<dbReference type="PANTHER" id="PTHR20515:SF2">
    <property type="entry name" value="DEFENSIN BETA 4A"/>
    <property type="match status" value="1"/>
</dbReference>
<sequence length="62" mass="6544">MRLHHLLLALLFLVLSAGSGFSQGVRNAASCYKSRGVCVPISCPAGMRQIGTCFGSAVKCCR</sequence>
<dbReference type="GO" id="GO:0031731">
    <property type="term" value="F:CCR6 chemokine receptor binding"/>
    <property type="evidence" value="ECO:0007669"/>
    <property type="project" value="TreeGrafter"/>
</dbReference>
<feature type="domain" description="Beta/alpha-defensin C-terminal" evidence="8">
    <location>
        <begin position="31"/>
        <end position="61"/>
    </location>
</feature>
<keyword evidence="6" id="KW-1015">Disulfide bond</keyword>
<evidence type="ECO:0000256" key="2">
    <source>
        <dbReference type="ARBA" id="ARBA00022525"/>
    </source>
</evidence>
<comment type="caution">
    <text evidence="9">The sequence shown here is derived from an EMBL/GenBank/DDBJ whole genome shotgun (WGS) entry which is preliminary data.</text>
</comment>
<dbReference type="SMART" id="SM00048">
    <property type="entry name" value="DEFSN"/>
    <property type="match status" value="1"/>
</dbReference>